<dbReference type="SUPFAM" id="SSF55729">
    <property type="entry name" value="Acyl-CoA N-acyltransferases (Nat)"/>
    <property type="match status" value="1"/>
</dbReference>
<dbReference type="Pfam" id="PF00583">
    <property type="entry name" value="Acetyltransf_1"/>
    <property type="match status" value="1"/>
</dbReference>
<keyword evidence="3" id="KW-0012">Acyltransferase</keyword>
<comment type="caution">
    <text evidence="3">The sequence shown here is derived from an EMBL/GenBank/DDBJ whole genome shotgun (WGS) entry which is preliminary data.</text>
</comment>
<feature type="domain" description="N-acetyltransferase" evidence="2">
    <location>
        <begin position="20"/>
        <end position="191"/>
    </location>
</feature>
<feature type="region of interest" description="Disordered" evidence="1">
    <location>
        <begin position="176"/>
        <end position="195"/>
    </location>
</feature>
<protein>
    <submittedName>
        <fullName evidence="3">GNAT family N-acetyltransferase</fullName>
        <ecNumber evidence="3">2.3.1.-</ecNumber>
    </submittedName>
</protein>
<dbReference type="EC" id="2.3.1.-" evidence="3"/>
<gene>
    <name evidence="3" type="ORF">ACFFGN_32685</name>
</gene>
<dbReference type="RefSeq" id="WP_380055916.1">
    <property type="nucleotide sequence ID" value="NZ_JBHLTC010000040.1"/>
</dbReference>
<dbReference type="Proteomes" id="UP001589890">
    <property type="component" value="Unassembled WGS sequence"/>
</dbReference>
<sequence length="195" mass="21397">MSVQVLPATAERWADVIAVMGERGDPSHCWCQFFRLRGNDWDRPSEAKRRALRQQVKVEPPPGVLAYDDGTPAGWCAVARRTSYPRVLASKNWHHHPAEPAPGLWTVTCFVVPVGHRRQGMASHLLEGAVELARARGATAVEGNAIDLHASGRTASADLYRSPLSVFLDAGFHEVRRTSPRGSSSDGRSRPSTRV</sequence>
<keyword evidence="3" id="KW-0808">Transferase</keyword>
<dbReference type="InterPro" id="IPR016181">
    <property type="entry name" value="Acyl_CoA_acyltransferase"/>
</dbReference>
<accession>A0ABV6QW55</accession>
<evidence type="ECO:0000313" key="4">
    <source>
        <dbReference type="Proteomes" id="UP001589890"/>
    </source>
</evidence>
<name>A0ABV6QW55_9ACTN</name>
<organism evidence="3 4">
    <name type="scientific">Kribbella deserti</name>
    <dbReference type="NCBI Taxonomy" id="1926257"/>
    <lineage>
        <taxon>Bacteria</taxon>
        <taxon>Bacillati</taxon>
        <taxon>Actinomycetota</taxon>
        <taxon>Actinomycetes</taxon>
        <taxon>Propionibacteriales</taxon>
        <taxon>Kribbellaceae</taxon>
        <taxon>Kribbella</taxon>
    </lineage>
</organism>
<dbReference type="PROSITE" id="PS51186">
    <property type="entry name" value="GNAT"/>
    <property type="match status" value="1"/>
</dbReference>
<evidence type="ECO:0000313" key="3">
    <source>
        <dbReference type="EMBL" id="MFC0628868.1"/>
    </source>
</evidence>
<dbReference type="EMBL" id="JBHLTC010000040">
    <property type="protein sequence ID" value="MFC0628868.1"/>
    <property type="molecule type" value="Genomic_DNA"/>
</dbReference>
<dbReference type="GO" id="GO:0016746">
    <property type="term" value="F:acyltransferase activity"/>
    <property type="evidence" value="ECO:0007669"/>
    <property type="project" value="UniProtKB-KW"/>
</dbReference>
<feature type="compositionally biased region" description="Low complexity" evidence="1">
    <location>
        <begin position="180"/>
        <end position="195"/>
    </location>
</feature>
<reference evidence="3 4" key="1">
    <citation type="submission" date="2024-09" db="EMBL/GenBank/DDBJ databases">
        <authorList>
            <person name="Sun Q."/>
            <person name="Mori K."/>
        </authorList>
    </citation>
    <scope>NUCLEOTIDE SEQUENCE [LARGE SCALE GENOMIC DNA]</scope>
    <source>
        <strain evidence="3 4">CGMCC 1.15906</strain>
    </source>
</reference>
<keyword evidence="4" id="KW-1185">Reference proteome</keyword>
<evidence type="ECO:0000256" key="1">
    <source>
        <dbReference type="SAM" id="MobiDB-lite"/>
    </source>
</evidence>
<proteinExistence type="predicted"/>
<dbReference type="CDD" id="cd04301">
    <property type="entry name" value="NAT_SF"/>
    <property type="match status" value="1"/>
</dbReference>
<evidence type="ECO:0000259" key="2">
    <source>
        <dbReference type="PROSITE" id="PS51186"/>
    </source>
</evidence>
<dbReference type="Gene3D" id="3.40.630.30">
    <property type="match status" value="1"/>
</dbReference>
<dbReference type="InterPro" id="IPR000182">
    <property type="entry name" value="GNAT_dom"/>
</dbReference>